<gene>
    <name evidence="6" type="ORF">D4Z93_10215</name>
</gene>
<dbReference type="InterPro" id="IPR050397">
    <property type="entry name" value="Env_Response_Regulators"/>
</dbReference>
<feature type="domain" description="Cyclic nucleotide-binding" evidence="4">
    <location>
        <begin position="14"/>
        <end position="111"/>
    </location>
</feature>
<dbReference type="PROSITE" id="PS51063">
    <property type="entry name" value="HTH_CRP_2"/>
    <property type="match status" value="1"/>
</dbReference>
<feature type="domain" description="HTH crp-type" evidence="5">
    <location>
        <begin position="155"/>
        <end position="223"/>
    </location>
</feature>
<dbReference type="SMART" id="SM00419">
    <property type="entry name" value="HTH_CRP"/>
    <property type="match status" value="1"/>
</dbReference>
<dbReference type="InterPro" id="IPR018490">
    <property type="entry name" value="cNMP-bd_dom_sf"/>
</dbReference>
<dbReference type="GO" id="GO:0003677">
    <property type="term" value="F:DNA binding"/>
    <property type="evidence" value="ECO:0007669"/>
    <property type="project" value="UniProtKB-KW"/>
</dbReference>
<dbReference type="InterPro" id="IPR036390">
    <property type="entry name" value="WH_DNA-bd_sf"/>
</dbReference>
<organism evidence="6 7">
    <name type="scientific">Clostridium fermenticellae</name>
    <dbReference type="NCBI Taxonomy" id="2068654"/>
    <lineage>
        <taxon>Bacteria</taxon>
        <taxon>Bacillati</taxon>
        <taxon>Bacillota</taxon>
        <taxon>Clostridia</taxon>
        <taxon>Eubacteriales</taxon>
        <taxon>Clostridiaceae</taxon>
        <taxon>Clostridium</taxon>
    </lineage>
</organism>
<evidence type="ECO:0000256" key="2">
    <source>
        <dbReference type="ARBA" id="ARBA00023125"/>
    </source>
</evidence>
<keyword evidence="1" id="KW-0805">Transcription regulation</keyword>
<dbReference type="InterPro" id="IPR014710">
    <property type="entry name" value="RmlC-like_jellyroll"/>
</dbReference>
<proteinExistence type="predicted"/>
<dbReference type="Pfam" id="PF00027">
    <property type="entry name" value="cNMP_binding"/>
    <property type="match status" value="1"/>
</dbReference>
<dbReference type="OrthoDB" id="3176638at2"/>
<dbReference type="KEGG" id="cfer:D4Z93_10215"/>
<protein>
    <submittedName>
        <fullName evidence="6">Crp/Fnr family transcriptional regulator</fullName>
    </submittedName>
</protein>
<dbReference type="InterPro" id="IPR012318">
    <property type="entry name" value="HTH_CRP"/>
</dbReference>
<keyword evidence="2" id="KW-0238">DNA-binding</keyword>
<dbReference type="SUPFAM" id="SSF46785">
    <property type="entry name" value="Winged helix' DNA-binding domain"/>
    <property type="match status" value="1"/>
</dbReference>
<sequence>MFEQYTDILSKCAIFNNIAKPNINIMLDCIKPKISNFKKNEFIAMKGDNFKSIGIVIYGNVSIVKENLSGDRMLMTALSPGGIFGEMAVFSKKALLPATVEAHDNCSILFLPGDKIISPCSKTCQWHSQLISNMLMIISDKALKLNKHIEYLNIKSIRSKISTFLTDEYKIHKKDTFKLSLNRNELANFFNVSRPSLSREMCSMRDEGLIDFHKSSIHIIDIETLKDMSE</sequence>
<dbReference type="PANTHER" id="PTHR24567:SF58">
    <property type="entry name" value="CYCLIC AMP-BINDING REGULATORY PROTEIN"/>
    <property type="match status" value="1"/>
</dbReference>
<evidence type="ECO:0000259" key="5">
    <source>
        <dbReference type="PROSITE" id="PS51063"/>
    </source>
</evidence>
<keyword evidence="3" id="KW-0804">Transcription</keyword>
<dbReference type="PANTHER" id="PTHR24567">
    <property type="entry name" value="CRP FAMILY TRANSCRIPTIONAL REGULATORY PROTEIN"/>
    <property type="match status" value="1"/>
</dbReference>
<evidence type="ECO:0000313" key="7">
    <source>
        <dbReference type="Proteomes" id="UP000266301"/>
    </source>
</evidence>
<dbReference type="SUPFAM" id="SSF51206">
    <property type="entry name" value="cAMP-binding domain-like"/>
    <property type="match status" value="1"/>
</dbReference>
<dbReference type="GO" id="GO:0005829">
    <property type="term" value="C:cytosol"/>
    <property type="evidence" value="ECO:0007669"/>
    <property type="project" value="TreeGrafter"/>
</dbReference>
<dbReference type="InterPro" id="IPR000595">
    <property type="entry name" value="cNMP-bd_dom"/>
</dbReference>
<keyword evidence="7" id="KW-1185">Reference proteome</keyword>
<evidence type="ECO:0000256" key="3">
    <source>
        <dbReference type="ARBA" id="ARBA00023163"/>
    </source>
</evidence>
<evidence type="ECO:0000256" key="1">
    <source>
        <dbReference type="ARBA" id="ARBA00023015"/>
    </source>
</evidence>
<evidence type="ECO:0000313" key="6">
    <source>
        <dbReference type="EMBL" id="AYD40877.1"/>
    </source>
</evidence>
<name>A0A386H548_9CLOT</name>
<evidence type="ECO:0000259" key="4">
    <source>
        <dbReference type="PROSITE" id="PS50042"/>
    </source>
</evidence>
<dbReference type="EMBL" id="CP032416">
    <property type="protein sequence ID" value="AYD40877.1"/>
    <property type="molecule type" value="Genomic_DNA"/>
</dbReference>
<reference evidence="6 7" key="1">
    <citation type="journal article" date="2019" name="Int. J. Syst. Evol. Microbiol.">
        <title>Clostridium fermenticellae sp. nov., isolated from the mud in a fermentation cellar for the production of the Chinese liquor, baijiu.</title>
        <authorList>
            <person name="Xu P.X."/>
            <person name="Chai L.J."/>
            <person name="Qiu T."/>
            <person name="Zhang X.J."/>
            <person name="Lu Z.M."/>
            <person name="Xiao C."/>
            <person name="Wang S.T."/>
            <person name="Shen C.H."/>
            <person name="Shi J.S."/>
            <person name="Xu Z.H."/>
        </authorList>
    </citation>
    <scope>NUCLEOTIDE SEQUENCE [LARGE SCALE GENOMIC DNA]</scope>
    <source>
        <strain evidence="6 7">JN500901</strain>
    </source>
</reference>
<dbReference type="Proteomes" id="UP000266301">
    <property type="component" value="Chromosome"/>
</dbReference>
<accession>A0A386H548</accession>
<dbReference type="AlphaFoldDB" id="A0A386H548"/>
<dbReference type="Gene3D" id="2.60.120.10">
    <property type="entry name" value="Jelly Rolls"/>
    <property type="match status" value="1"/>
</dbReference>
<dbReference type="SMART" id="SM00100">
    <property type="entry name" value="cNMP"/>
    <property type="match status" value="1"/>
</dbReference>
<dbReference type="GO" id="GO:0003700">
    <property type="term" value="F:DNA-binding transcription factor activity"/>
    <property type="evidence" value="ECO:0007669"/>
    <property type="project" value="TreeGrafter"/>
</dbReference>
<dbReference type="CDD" id="cd00038">
    <property type="entry name" value="CAP_ED"/>
    <property type="match status" value="1"/>
</dbReference>
<dbReference type="RefSeq" id="WP_119973259.1">
    <property type="nucleotide sequence ID" value="NZ_CP032416.1"/>
</dbReference>
<dbReference type="PROSITE" id="PS50042">
    <property type="entry name" value="CNMP_BINDING_3"/>
    <property type="match status" value="1"/>
</dbReference>
<dbReference type="Pfam" id="PF13545">
    <property type="entry name" value="HTH_Crp_2"/>
    <property type="match status" value="1"/>
</dbReference>